<dbReference type="Gene3D" id="3.80.10.10">
    <property type="entry name" value="Ribonuclease Inhibitor"/>
    <property type="match status" value="1"/>
</dbReference>
<dbReference type="InParanoid" id="A0A0H2RB50"/>
<gene>
    <name evidence="1" type="ORF">SCHPADRAFT_580495</name>
</gene>
<protein>
    <submittedName>
        <fullName evidence="1">Uncharacterized protein</fullName>
    </submittedName>
</protein>
<proteinExistence type="predicted"/>
<dbReference type="Proteomes" id="UP000053477">
    <property type="component" value="Unassembled WGS sequence"/>
</dbReference>
<reference evidence="1 2" key="1">
    <citation type="submission" date="2015-04" db="EMBL/GenBank/DDBJ databases">
        <title>Complete genome sequence of Schizopora paradoxa KUC8140, a cosmopolitan wood degrader in East Asia.</title>
        <authorList>
            <consortium name="DOE Joint Genome Institute"/>
            <person name="Min B."/>
            <person name="Park H."/>
            <person name="Jang Y."/>
            <person name="Kim J.-J."/>
            <person name="Kim K.H."/>
            <person name="Pangilinan J."/>
            <person name="Lipzen A."/>
            <person name="Riley R."/>
            <person name="Grigoriev I.V."/>
            <person name="Spatafora J.W."/>
            <person name="Choi I.-G."/>
        </authorList>
    </citation>
    <scope>NUCLEOTIDE SEQUENCE [LARGE SCALE GENOMIC DNA]</scope>
    <source>
        <strain evidence="1 2">KUC8140</strain>
    </source>
</reference>
<evidence type="ECO:0000313" key="2">
    <source>
        <dbReference type="Proteomes" id="UP000053477"/>
    </source>
</evidence>
<dbReference type="EMBL" id="KQ086066">
    <property type="protein sequence ID" value="KLO09100.1"/>
    <property type="molecule type" value="Genomic_DNA"/>
</dbReference>
<evidence type="ECO:0000313" key="1">
    <source>
        <dbReference type="EMBL" id="KLO09100.1"/>
    </source>
</evidence>
<sequence length="439" mass="50139">MQYIGNDLSKLPLELLDRVFDHCERRHLESEQESDVPTFFPNHHLHSLLFVCKRWHAVAERRLYTSVSLGSDRTVTSRDGRPKKIKGKDICERFLETVQENTHLAFLVRELRVASDNALRREETSMHIRLFGLCKNAEKIVLYGCHSDLFDELAAGLAKTDLVSLQLYRYNLGMYDGSMWATPPMFSPKTVLGLLQRWPRLRNFHVDLAHTGYDETYHPLYPLVCTDSLPKLPLVPGSCTALKELIVSGVSSYPGQLEQLMELAPGLEELEMAVRGDCGGVLQRCMQAWSHSLRRLSVAVNYPSELSSADEYPVIRCTMPKLRHMCMPAPLLSANAVVFIPNLETLEFRGDFSQGKELARLIELSAAPHLRKINVQFYSADWHAEPHDDVVVHTTFPERMDAKIALAKELRRVCGKRGIVVEDWFSRSKEFEELLDDDF</sequence>
<accession>A0A0H2RB50</accession>
<organism evidence="1 2">
    <name type="scientific">Schizopora paradoxa</name>
    <dbReference type="NCBI Taxonomy" id="27342"/>
    <lineage>
        <taxon>Eukaryota</taxon>
        <taxon>Fungi</taxon>
        <taxon>Dikarya</taxon>
        <taxon>Basidiomycota</taxon>
        <taxon>Agaricomycotina</taxon>
        <taxon>Agaricomycetes</taxon>
        <taxon>Hymenochaetales</taxon>
        <taxon>Schizoporaceae</taxon>
        <taxon>Schizopora</taxon>
    </lineage>
</organism>
<dbReference type="AlphaFoldDB" id="A0A0H2RB50"/>
<dbReference type="InterPro" id="IPR032675">
    <property type="entry name" value="LRR_dom_sf"/>
</dbReference>
<name>A0A0H2RB50_9AGAM</name>
<dbReference type="OrthoDB" id="5139510at2759"/>
<keyword evidence="2" id="KW-1185">Reference proteome</keyword>
<dbReference type="SUPFAM" id="SSF52047">
    <property type="entry name" value="RNI-like"/>
    <property type="match status" value="1"/>
</dbReference>